<sequence length="370" mass="42338">MDITKAFDSINHDSLLSVLFDLGIQKNAYNWFKSYLCNRKQYVEIAYYNEKKIKIHIQSQIRSIQHGVPQGSILGPLLYICYTGNLPKLTTCSQLIFYADDVNLKISGCSENEIESATKSDLGVLKKYFNDKQLLLNPDKTKFIYFSTRQTKTATNPKIEIDGKSISKVDHIKFLGLLIDNNLSWNLHAEKVISKTSSGIYALSRLKPFFDAESLKTVYFAYIHSIISFGISLYGATSISNLDAILKLQKKAIRIILNLKPRTSVKEHFSSLNIMTVYGIYVFETILSLKSKFNDLNLVGDNHNYSTRKRGDIALNSHRLQLYTKKPTYIGSKFYNKLPQHIRNAGGHTEFKRKLKQFLINKALYSLEEL</sequence>
<dbReference type="InterPro" id="IPR043502">
    <property type="entry name" value="DNA/RNA_pol_sf"/>
</dbReference>
<dbReference type="PANTHER" id="PTHR33332">
    <property type="entry name" value="REVERSE TRANSCRIPTASE DOMAIN-CONTAINING PROTEIN"/>
    <property type="match status" value="1"/>
</dbReference>
<evidence type="ECO:0000259" key="1">
    <source>
        <dbReference type="PROSITE" id="PS50878"/>
    </source>
</evidence>
<organism evidence="2">
    <name type="scientific">Cuerna arida</name>
    <dbReference type="NCBI Taxonomy" id="1464854"/>
    <lineage>
        <taxon>Eukaryota</taxon>
        <taxon>Metazoa</taxon>
        <taxon>Ecdysozoa</taxon>
        <taxon>Arthropoda</taxon>
        <taxon>Hexapoda</taxon>
        <taxon>Insecta</taxon>
        <taxon>Pterygota</taxon>
        <taxon>Neoptera</taxon>
        <taxon>Paraneoptera</taxon>
        <taxon>Hemiptera</taxon>
        <taxon>Auchenorrhyncha</taxon>
        <taxon>Membracoidea</taxon>
        <taxon>Cicadellidae</taxon>
        <taxon>Cicadellinae</taxon>
        <taxon>Proconiini</taxon>
        <taxon>Cuerna</taxon>
    </lineage>
</organism>
<reference evidence="2" key="1">
    <citation type="submission" date="2015-11" db="EMBL/GenBank/DDBJ databases">
        <title>De novo transcriptome assembly of four potential Pierce s Disease insect vectors from Arizona vineyards.</title>
        <authorList>
            <person name="Tassone E.E."/>
        </authorList>
    </citation>
    <scope>NUCLEOTIDE SEQUENCE</scope>
</reference>
<gene>
    <name evidence="2" type="ORF">g.41828</name>
</gene>
<feature type="domain" description="Reverse transcriptase" evidence="1">
    <location>
        <begin position="1"/>
        <end position="179"/>
    </location>
</feature>
<protein>
    <recommendedName>
        <fullName evidence="1">Reverse transcriptase domain-containing protein</fullName>
    </recommendedName>
</protein>
<name>A0A1B6F213_9HEMI</name>
<dbReference type="GO" id="GO:0071897">
    <property type="term" value="P:DNA biosynthetic process"/>
    <property type="evidence" value="ECO:0007669"/>
    <property type="project" value="UniProtKB-ARBA"/>
</dbReference>
<evidence type="ECO:0000313" key="2">
    <source>
        <dbReference type="EMBL" id="JAS44292.1"/>
    </source>
</evidence>
<accession>A0A1B6F213</accession>
<dbReference type="InterPro" id="IPR000477">
    <property type="entry name" value="RT_dom"/>
</dbReference>
<dbReference type="AlphaFoldDB" id="A0A1B6F213"/>
<dbReference type="PROSITE" id="PS50878">
    <property type="entry name" value="RT_POL"/>
    <property type="match status" value="1"/>
</dbReference>
<dbReference type="EMBL" id="GECZ01025477">
    <property type="protein sequence ID" value="JAS44292.1"/>
    <property type="molecule type" value="Transcribed_RNA"/>
</dbReference>
<dbReference type="Pfam" id="PF00078">
    <property type="entry name" value="RVT_1"/>
    <property type="match status" value="1"/>
</dbReference>
<proteinExistence type="predicted"/>
<dbReference type="SUPFAM" id="SSF56672">
    <property type="entry name" value="DNA/RNA polymerases"/>
    <property type="match status" value="1"/>
</dbReference>